<feature type="domain" description="HTH araC/xylS-type" evidence="4">
    <location>
        <begin position="16"/>
        <end position="115"/>
    </location>
</feature>
<dbReference type="InterPro" id="IPR018062">
    <property type="entry name" value="HTH_AraC-typ_CS"/>
</dbReference>
<dbReference type="Gene3D" id="1.10.10.60">
    <property type="entry name" value="Homeodomain-like"/>
    <property type="match status" value="2"/>
</dbReference>
<dbReference type="InterPro" id="IPR020449">
    <property type="entry name" value="Tscrpt_reg_AraC-type_HTH"/>
</dbReference>
<keyword evidence="6" id="KW-1185">Reference proteome</keyword>
<keyword evidence="2" id="KW-0238">DNA-binding</keyword>
<gene>
    <name evidence="5" type="ORF">D3H65_07185</name>
</gene>
<dbReference type="Proteomes" id="UP000263900">
    <property type="component" value="Chromosome"/>
</dbReference>
<dbReference type="PRINTS" id="PR00032">
    <property type="entry name" value="HTHARAC"/>
</dbReference>
<keyword evidence="3" id="KW-0804">Transcription</keyword>
<keyword evidence="1" id="KW-0805">Transcription regulation</keyword>
<accession>A0A3B7MHA3</accession>
<dbReference type="PANTHER" id="PTHR47893">
    <property type="entry name" value="REGULATORY PROTEIN PCHR"/>
    <property type="match status" value="1"/>
</dbReference>
<dbReference type="KEGG" id="pseg:D3H65_07185"/>
<evidence type="ECO:0000313" key="6">
    <source>
        <dbReference type="Proteomes" id="UP000263900"/>
    </source>
</evidence>
<dbReference type="PROSITE" id="PS01124">
    <property type="entry name" value="HTH_ARAC_FAMILY_2"/>
    <property type="match status" value="1"/>
</dbReference>
<evidence type="ECO:0000259" key="4">
    <source>
        <dbReference type="PROSITE" id="PS01124"/>
    </source>
</evidence>
<dbReference type="SUPFAM" id="SSF46689">
    <property type="entry name" value="Homeodomain-like"/>
    <property type="match status" value="2"/>
</dbReference>
<dbReference type="RefSeq" id="WP_119049607.1">
    <property type="nucleotide sequence ID" value="NZ_CP032157.1"/>
</dbReference>
<reference evidence="5 6" key="1">
    <citation type="submission" date="2018-09" db="EMBL/GenBank/DDBJ databases">
        <title>Genome sequencing of strain 6GH32-13.</title>
        <authorList>
            <person name="Weon H.-Y."/>
            <person name="Heo J."/>
            <person name="Kwon S.-W."/>
        </authorList>
    </citation>
    <scope>NUCLEOTIDE SEQUENCE [LARGE SCALE GENOMIC DNA]</scope>
    <source>
        <strain evidence="5 6">5GH32-13</strain>
    </source>
</reference>
<protein>
    <submittedName>
        <fullName evidence="5">AraC family transcriptional regulator</fullName>
    </submittedName>
</protein>
<evidence type="ECO:0000256" key="3">
    <source>
        <dbReference type="ARBA" id="ARBA00023163"/>
    </source>
</evidence>
<evidence type="ECO:0000313" key="5">
    <source>
        <dbReference type="EMBL" id="AXY73772.1"/>
    </source>
</evidence>
<dbReference type="AlphaFoldDB" id="A0A3B7MHA3"/>
<dbReference type="InterPro" id="IPR053142">
    <property type="entry name" value="PchR_regulatory_protein"/>
</dbReference>
<dbReference type="InterPro" id="IPR009057">
    <property type="entry name" value="Homeodomain-like_sf"/>
</dbReference>
<evidence type="ECO:0000256" key="1">
    <source>
        <dbReference type="ARBA" id="ARBA00023015"/>
    </source>
</evidence>
<dbReference type="GO" id="GO:0003700">
    <property type="term" value="F:DNA-binding transcription factor activity"/>
    <property type="evidence" value="ECO:0007669"/>
    <property type="project" value="InterPro"/>
</dbReference>
<dbReference type="InterPro" id="IPR018060">
    <property type="entry name" value="HTH_AraC"/>
</dbReference>
<dbReference type="PROSITE" id="PS00041">
    <property type="entry name" value="HTH_ARAC_FAMILY_1"/>
    <property type="match status" value="1"/>
</dbReference>
<dbReference type="EMBL" id="CP032157">
    <property type="protein sequence ID" value="AXY73772.1"/>
    <property type="molecule type" value="Genomic_DNA"/>
</dbReference>
<evidence type="ECO:0000256" key="2">
    <source>
        <dbReference type="ARBA" id="ARBA00023125"/>
    </source>
</evidence>
<dbReference type="PANTHER" id="PTHR47893:SF1">
    <property type="entry name" value="REGULATORY PROTEIN PCHR"/>
    <property type="match status" value="1"/>
</dbReference>
<dbReference type="OrthoDB" id="669939at2"/>
<organism evidence="5 6">
    <name type="scientific">Paraflavitalea soli</name>
    <dbReference type="NCBI Taxonomy" id="2315862"/>
    <lineage>
        <taxon>Bacteria</taxon>
        <taxon>Pseudomonadati</taxon>
        <taxon>Bacteroidota</taxon>
        <taxon>Chitinophagia</taxon>
        <taxon>Chitinophagales</taxon>
        <taxon>Chitinophagaceae</taxon>
        <taxon>Paraflavitalea</taxon>
    </lineage>
</organism>
<dbReference type="GO" id="GO:0043565">
    <property type="term" value="F:sequence-specific DNA binding"/>
    <property type="evidence" value="ECO:0007669"/>
    <property type="project" value="InterPro"/>
</dbReference>
<proteinExistence type="predicted"/>
<dbReference type="SMART" id="SM00342">
    <property type="entry name" value="HTH_ARAC"/>
    <property type="match status" value="1"/>
</dbReference>
<dbReference type="Pfam" id="PF12833">
    <property type="entry name" value="HTH_18"/>
    <property type="match status" value="1"/>
</dbReference>
<sequence length="117" mass="13568">MTAKKIKLKQVDIQRIKAVKDILSHKQLPHTTIQHLAYEAGMNRTKLQYGFKKLFGVSIYTYQVQMRMEKARKLLEDTDRPIKQIAALAGYNTISSFSAAFKKAFNISPSQWRNKHQ</sequence>
<name>A0A3B7MHA3_9BACT</name>